<evidence type="ECO:0000313" key="5">
    <source>
        <dbReference type="Proteomes" id="UP001306508"/>
    </source>
</evidence>
<dbReference type="Proteomes" id="UP001306508">
    <property type="component" value="Unassembled WGS sequence"/>
</dbReference>
<comment type="subcellular location">
    <subcellularLocation>
        <location evidence="3">Peroxisome membrane</location>
    </subcellularLocation>
</comment>
<evidence type="ECO:0000256" key="2">
    <source>
        <dbReference type="ARBA" id="ARBA00023140"/>
    </source>
</evidence>
<dbReference type="GO" id="GO:0016559">
    <property type="term" value="P:peroxisome fission"/>
    <property type="evidence" value="ECO:0007669"/>
    <property type="project" value="InterPro"/>
</dbReference>
<evidence type="ECO:0000256" key="3">
    <source>
        <dbReference type="ARBA" id="ARBA00046271"/>
    </source>
</evidence>
<proteinExistence type="predicted"/>
<name>A0AAN7WJW6_9SACH</name>
<comment type="caution">
    <text evidence="4">The sequence shown here is derived from an EMBL/GenBank/DDBJ whole genome shotgun (WGS) entry which is preliminary data.</text>
</comment>
<keyword evidence="5" id="KW-1185">Reference proteome</keyword>
<keyword evidence="1" id="KW-0472">Membrane</keyword>
<dbReference type="InterPro" id="IPR008733">
    <property type="entry name" value="PEX11"/>
</dbReference>
<reference evidence="5" key="1">
    <citation type="submission" date="2023-07" db="EMBL/GenBank/DDBJ databases">
        <title>A draft genome of Kazachstania heterogenica Y-27499.</title>
        <authorList>
            <person name="Donic C."/>
            <person name="Kralova J.S."/>
            <person name="Fidel L."/>
            <person name="Ben-Dor S."/>
            <person name="Jung S."/>
        </authorList>
    </citation>
    <scope>NUCLEOTIDE SEQUENCE [LARGE SCALE GENOMIC DNA]</scope>
    <source>
        <strain evidence="5">Y27499</strain>
    </source>
</reference>
<organism evidence="4 5">
    <name type="scientific">Arxiozyma heterogenica</name>
    <dbReference type="NCBI Taxonomy" id="278026"/>
    <lineage>
        <taxon>Eukaryota</taxon>
        <taxon>Fungi</taxon>
        <taxon>Dikarya</taxon>
        <taxon>Ascomycota</taxon>
        <taxon>Saccharomycotina</taxon>
        <taxon>Saccharomycetes</taxon>
        <taxon>Saccharomycetales</taxon>
        <taxon>Saccharomycetaceae</taxon>
        <taxon>Arxiozyma</taxon>
    </lineage>
</organism>
<accession>A0AAN7WJW6</accession>
<gene>
    <name evidence="4" type="ORF">RI543_003541</name>
</gene>
<evidence type="ECO:0000256" key="1">
    <source>
        <dbReference type="ARBA" id="ARBA00023136"/>
    </source>
</evidence>
<evidence type="ECO:0000313" key="4">
    <source>
        <dbReference type="EMBL" id="KAK5779649.1"/>
    </source>
</evidence>
<dbReference type="AlphaFoldDB" id="A0AAN7WJW6"/>
<keyword evidence="2" id="KW-0576">Peroxisome</keyword>
<sequence length="201" mass="23823">MIEYSDDIEYIITEPEAFDSTKTHSIENVLVNSINTISNIFDYLYFFRSIGLIKDTNFLYRNLNKGHWGSKFWSLSLVFAIKKSINNCWKLFKYKVKLNFYIQNFDSIKNQSASPVNGIILNKLKLKLNKINSLLFEHMFEILQNLFYFIISILDILKNVTAFNIPKDKWEHFRHLVETVSNLLTIFRFSVNSYNVLKIIH</sequence>
<dbReference type="EMBL" id="JAWIZZ010000047">
    <property type="protein sequence ID" value="KAK5779649.1"/>
    <property type="molecule type" value="Genomic_DNA"/>
</dbReference>
<protein>
    <submittedName>
        <fullName evidence="4">Uncharacterized protein</fullName>
    </submittedName>
</protein>
<dbReference type="Pfam" id="PF05648">
    <property type="entry name" value="PEX11"/>
    <property type="match status" value="1"/>
</dbReference>
<dbReference type="GO" id="GO:0005778">
    <property type="term" value="C:peroxisomal membrane"/>
    <property type="evidence" value="ECO:0007669"/>
    <property type="project" value="UniProtKB-SubCell"/>
</dbReference>